<name>A0AAV4SIL0_9ARAC</name>
<feature type="region of interest" description="Disordered" evidence="1">
    <location>
        <begin position="529"/>
        <end position="552"/>
    </location>
</feature>
<protein>
    <submittedName>
        <fullName evidence="2">Uncharacterized protein</fullName>
    </submittedName>
</protein>
<evidence type="ECO:0000256" key="1">
    <source>
        <dbReference type="SAM" id="MobiDB-lite"/>
    </source>
</evidence>
<proteinExistence type="predicted"/>
<organism evidence="2 3">
    <name type="scientific">Caerostris darwini</name>
    <dbReference type="NCBI Taxonomy" id="1538125"/>
    <lineage>
        <taxon>Eukaryota</taxon>
        <taxon>Metazoa</taxon>
        <taxon>Ecdysozoa</taxon>
        <taxon>Arthropoda</taxon>
        <taxon>Chelicerata</taxon>
        <taxon>Arachnida</taxon>
        <taxon>Araneae</taxon>
        <taxon>Araneomorphae</taxon>
        <taxon>Entelegynae</taxon>
        <taxon>Araneoidea</taxon>
        <taxon>Araneidae</taxon>
        <taxon>Caerostris</taxon>
    </lineage>
</organism>
<dbReference type="AlphaFoldDB" id="A0AAV4SIL0"/>
<feature type="compositionally biased region" description="Low complexity" evidence="1">
    <location>
        <begin position="534"/>
        <end position="547"/>
    </location>
</feature>
<comment type="caution">
    <text evidence="2">The sequence shown here is derived from an EMBL/GenBank/DDBJ whole genome shotgun (WGS) entry which is preliminary data.</text>
</comment>
<dbReference type="Proteomes" id="UP001054837">
    <property type="component" value="Unassembled WGS sequence"/>
</dbReference>
<sequence length="1189" mass="136850">MYVVPPKLQDLSAWPTTRNSPSPEEIWEISAPPDKSLIWCVVLSFVISSEKDSPWQVTLLGTNAQIKELMEKRKITGGPLNFNHIKKMIMNFNPFKNQHSFYSNKEVVKIVRMFELKLNRQTSNSASQHKDYLKLEAAAQILQCCIEVYEIDSSGNRQEPISYNPTGKRKIILFQYSEVHKKLKSIASPDKSFKIINIFAFGMSLEKALPLRKEALQHILLRAKVNAKIIQGIKTRYDDSENFLALLLKNPSWRDVITSIYLSPYIARKLEAAGLNTDPCFFKQSDFSAFFYCMGLDSSRLLHVLYNYASNNFEHSDKTTRNPDESTVTALEKIKSALLSDYSKSNDFSILGDKRDVAYKTRQEILCFNEYQHCVVSKISELPTNHSQQTDAENLQRKNKIVEILLEMYSQYFRYPDGNNVGSGNFFDNFIKYSEYYENLDNYTCFLFFDHILYVDQSGDDIKHAVHSLFLTVFGYTLFEKCKHGVHCLECVLTPETCTLRFIPFTFRSKFKKNAEDLLNKLKRPPNVALINPSTSGSSTSSNPSTASKKKYDPNSVLTRITASLKDLPEIKDQFLINRLLKYVGAATSFKLSDGDIKGVLSVQRALQVIGETLNTTESSSVIGHLLCSCLPEDVVIEFFRIRNHCLSKYRPRAMKGKLSLEKDISRFEKLQKMITKFFKIVETVNHSQCFRIFEDMIKKGREESAGVSEALYQNIAEHHNALTMFMKEKYHENICNFKLLVNKLLGYVENELGITKCLKNRKLGQFYTLKFLFSYIGNQCNLEQGSELLIALENLNSLSQSIESKSIVGKGEIDITSQDRQDMVQVISSLRVVSNQIFAEVNQAQYEKIDRSEISSFFNDARSSNLWFTDDEMSTIKKVISDHMQISRNAKVSLKNYLESGSTIQEHEVEQLLDKIFTTRDKTSILGVLTTSPQRKALKTLNKMDNDEKDWFEHTQENSDDLDCLINFAKIRDGKRLLLSFDFQDGNLRQKVLQFLNRKVELLLERISHLKSILIEGDEEISELWAWGRSEAIKTHVRFLMSQRFRKEEDVRLSLEMLLFDCMNILKTSESLSHLWTKANYLFSGASLRDILSHGSTILEIVEGSLDKDDLPSQFIDKMLELIEDSEGIRTLSDLWERSKLTDQQQFENLISTDDKKDPLLQEIKKLKKNRSQGTVGWKDYLSLLPFN</sequence>
<gene>
    <name evidence="2" type="ORF">CDAR_514821</name>
</gene>
<keyword evidence="3" id="KW-1185">Reference proteome</keyword>
<evidence type="ECO:0000313" key="2">
    <source>
        <dbReference type="EMBL" id="GIY33021.1"/>
    </source>
</evidence>
<reference evidence="2 3" key="1">
    <citation type="submission" date="2021-06" db="EMBL/GenBank/DDBJ databases">
        <title>Caerostris darwini draft genome.</title>
        <authorList>
            <person name="Kono N."/>
            <person name="Arakawa K."/>
        </authorList>
    </citation>
    <scope>NUCLEOTIDE SEQUENCE [LARGE SCALE GENOMIC DNA]</scope>
</reference>
<dbReference type="EMBL" id="BPLQ01007891">
    <property type="protein sequence ID" value="GIY33021.1"/>
    <property type="molecule type" value="Genomic_DNA"/>
</dbReference>
<evidence type="ECO:0000313" key="3">
    <source>
        <dbReference type="Proteomes" id="UP001054837"/>
    </source>
</evidence>
<accession>A0AAV4SIL0</accession>